<accession>A0A8A4TLP1</accession>
<reference evidence="3" key="1">
    <citation type="submission" date="2021-03" db="EMBL/GenBank/DDBJ databases">
        <title>Acanthopleuribacteraceae sp. M133.</title>
        <authorList>
            <person name="Wang G."/>
        </authorList>
    </citation>
    <scope>NUCLEOTIDE SEQUENCE</scope>
    <source>
        <strain evidence="3">M133</strain>
    </source>
</reference>
<dbReference type="Proteomes" id="UP000663929">
    <property type="component" value="Chromosome"/>
</dbReference>
<dbReference type="Gene3D" id="2.50.20.10">
    <property type="entry name" value="Lipoprotein localisation LolA/LolB/LppX"/>
    <property type="match status" value="1"/>
</dbReference>
<dbReference type="RefSeq" id="WP_237380191.1">
    <property type="nucleotide sequence ID" value="NZ_CP071793.1"/>
</dbReference>
<keyword evidence="4" id="KW-1185">Reference proteome</keyword>
<gene>
    <name evidence="3" type="ORF">J3U87_33215</name>
</gene>
<feature type="domain" description="Uncharacterized protein TP-0789" evidence="2">
    <location>
        <begin position="75"/>
        <end position="257"/>
    </location>
</feature>
<sequence length="259" mass="30598">MKVFWILSGLMAATMAFALTPEARRGLEIAREADTRDLGFGDFTADMEMILTNRQGKSSTRILRNRTLEQENDGDKLLVLFDNPRDVKGTAFLAFTHRQGPDDQWLYLPSLKRVKRISSGNKSGPFMGSEFAYEDLTSQEVDKYRYRFLGTENLNGIEAFKLERRPVDPKSGYTRQLVWYDQKEYRIYKIEFYDRKDALLKTLTYEGYQQYLGKYWRADRMFMQNHQTGKSTELRWKKYDFRTGLSDRNFDRNALKRAR</sequence>
<dbReference type="AlphaFoldDB" id="A0A8A4TLP1"/>
<dbReference type="InterPro" id="IPR033399">
    <property type="entry name" value="TP_0789-like"/>
</dbReference>
<evidence type="ECO:0000256" key="1">
    <source>
        <dbReference type="SAM" id="SignalP"/>
    </source>
</evidence>
<dbReference type="EMBL" id="CP071793">
    <property type="protein sequence ID" value="QTD50470.1"/>
    <property type="molecule type" value="Genomic_DNA"/>
</dbReference>
<feature type="chain" id="PRO_5035231199" evidence="1">
    <location>
        <begin position="19"/>
        <end position="259"/>
    </location>
</feature>
<name>A0A8A4TLP1_SULCO</name>
<evidence type="ECO:0000313" key="3">
    <source>
        <dbReference type="EMBL" id="QTD50470.1"/>
    </source>
</evidence>
<keyword evidence="1" id="KW-0732">Signal</keyword>
<protein>
    <submittedName>
        <fullName evidence="3">Outer membrane lipoprotein-sorting protein</fullName>
    </submittedName>
</protein>
<proteinExistence type="predicted"/>
<keyword evidence="3" id="KW-0449">Lipoprotein</keyword>
<feature type="signal peptide" evidence="1">
    <location>
        <begin position="1"/>
        <end position="18"/>
    </location>
</feature>
<evidence type="ECO:0000313" key="4">
    <source>
        <dbReference type="Proteomes" id="UP000663929"/>
    </source>
</evidence>
<dbReference type="KEGG" id="scor:J3U87_33215"/>
<organism evidence="3 4">
    <name type="scientific">Sulfidibacter corallicola</name>
    <dbReference type="NCBI Taxonomy" id="2818388"/>
    <lineage>
        <taxon>Bacteria</taxon>
        <taxon>Pseudomonadati</taxon>
        <taxon>Acidobacteriota</taxon>
        <taxon>Holophagae</taxon>
        <taxon>Acanthopleuribacterales</taxon>
        <taxon>Acanthopleuribacteraceae</taxon>
        <taxon>Sulfidibacter</taxon>
    </lineage>
</organism>
<evidence type="ECO:0000259" key="2">
    <source>
        <dbReference type="Pfam" id="PF17131"/>
    </source>
</evidence>
<dbReference type="Pfam" id="PF17131">
    <property type="entry name" value="LolA_like"/>
    <property type="match status" value="1"/>
</dbReference>
<dbReference type="CDD" id="cd16329">
    <property type="entry name" value="LolA_like"/>
    <property type="match status" value="1"/>
</dbReference>